<comment type="caution">
    <text evidence="1">The sequence shown here is derived from an EMBL/GenBank/DDBJ whole genome shotgun (WGS) entry which is preliminary data.</text>
</comment>
<dbReference type="AlphaFoldDB" id="A0A5J4WEE7"/>
<reference evidence="1 2" key="1">
    <citation type="submission" date="2019-03" db="EMBL/GenBank/DDBJ databases">
        <title>Single cell metagenomics reveals metabolic interactions within the superorganism composed of flagellate Streblomastix strix and complex community of Bacteroidetes bacteria on its surface.</title>
        <authorList>
            <person name="Treitli S.C."/>
            <person name="Kolisko M."/>
            <person name="Husnik F."/>
            <person name="Keeling P."/>
            <person name="Hampl V."/>
        </authorList>
    </citation>
    <scope>NUCLEOTIDE SEQUENCE [LARGE SCALE GENOMIC DNA]</scope>
    <source>
        <strain evidence="1">ST1C</strain>
    </source>
</reference>
<evidence type="ECO:0000313" key="1">
    <source>
        <dbReference type="EMBL" id="KAA6392932.1"/>
    </source>
</evidence>
<gene>
    <name evidence="1" type="ORF">EZS28_011543</name>
</gene>
<dbReference type="Proteomes" id="UP000324800">
    <property type="component" value="Unassembled WGS sequence"/>
</dbReference>
<proteinExistence type="predicted"/>
<evidence type="ECO:0000313" key="2">
    <source>
        <dbReference type="Proteomes" id="UP000324800"/>
    </source>
</evidence>
<name>A0A5J4WEE7_9EUKA</name>
<accession>A0A5J4WEE7</accession>
<protein>
    <submittedName>
        <fullName evidence="1">Uncharacterized protein</fullName>
    </submittedName>
</protein>
<sequence length="67" mass="7572">MLHLFILRQTNAPLGLGAPMSCSSIMFGHLKSKKANHDASKLLKCAGIARRPSRWSWFQYDTELILN</sequence>
<organism evidence="1 2">
    <name type="scientific">Streblomastix strix</name>
    <dbReference type="NCBI Taxonomy" id="222440"/>
    <lineage>
        <taxon>Eukaryota</taxon>
        <taxon>Metamonada</taxon>
        <taxon>Preaxostyla</taxon>
        <taxon>Oxymonadida</taxon>
        <taxon>Streblomastigidae</taxon>
        <taxon>Streblomastix</taxon>
    </lineage>
</organism>
<dbReference type="EMBL" id="SNRW01002394">
    <property type="protein sequence ID" value="KAA6392932.1"/>
    <property type="molecule type" value="Genomic_DNA"/>
</dbReference>